<sequence>MKKFGIALAMALVMTMLFAVPALAGDPIWDVEDPCVADNEDFIGGTGFDDDSRENQSGAQPWPYYKVPNEGYSLYRGDVTDSGNLDQVYFMTFTPDVIDLPIIASYGPYTAEEVGHEGLQVDYPYEGLAEYWHMGGEVSPDTWYWSLEPRGYNYPAPPPPPPRIPQVIDGPSCWFGKLPVSICGNWQGFAWADEISLATYYTGQPPEGKTLAEEVVATGCGYKLVIPAGIEMAGIGGAHLSYISIKKAAYPEDRLIISPSFMSLSNPA</sequence>
<gene>
    <name evidence="2" type="ORF">S12H4_10149</name>
</gene>
<protein>
    <submittedName>
        <fullName evidence="2">Uncharacterized protein</fullName>
    </submittedName>
</protein>
<dbReference type="EMBL" id="BARW01004276">
    <property type="protein sequence ID" value="GAI61429.1"/>
    <property type="molecule type" value="Genomic_DNA"/>
</dbReference>
<feature type="region of interest" description="Disordered" evidence="1">
    <location>
        <begin position="42"/>
        <end position="61"/>
    </location>
</feature>
<proteinExistence type="predicted"/>
<evidence type="ECO:0000313" key="2">
    <source>
        <dbReference type="EMBL" id="GAI61429.1"/>
    </source>
</evidence>
<evidence type="ECO:0000256" key="1">
    <source>
        <dbReference type="SAM" id="MobiDB-lite"/>
    </source>
</evidence>
<name>X1S0W4_9ZZZZ</name>
<feature type="non-terminal residue" evidence="2">
    <location>
        <position position="268"/>
    </location>
</feature>
<dbReference type="AlphaFoldDB" id="X1S0W4"/>
<accession>X1S0W4</accession>
<comment type="caution">
    <text evidence="2">The sequence shown here is derived from an EMBL/GenBank/DDBJ whole genome shotgun (WGS) entry which is preliminary data.</text>
</comment>
<organism evidence="2">
    <name type="scientific">marine sediment metagenome</name>
    <dbReference type="NCBI Taxonomy" id="412755"/>
    <lineage>
        <taxon>unclassified sequences</taxon>
        <taxon>metagenomes</taxon>
        <taxon>ecological metagenomes</taxon>
    </lineage>
</organism>
<reference evidence="2" key="1">
    <citation type="journal article" date="2014" name="Front. Microbiol.">
        <title>High frequency of phylogenetically diverse reductive dehalogenase-homologous genes in deep subseafloor sedimentary metagenomes.</title>
        <authorList>
            <person name="Kawai M."/>
            <person name="Futagami T."/>
            <person name="Toyoda A."/>
            <person name="Takaki Y."/>
            <person name="Nishi S."/>
            <person name="Hori S."/>
            <person name="Arai W."/>
            <person name="Tsubouchi T."/>
            <person name="Morono Y."/>
            <person name="Uchiyama I."/>
            <person name="Ito T."/>
            <person name="Fujiyama A."/>
            <person name="Inagaki F."/>
            <person name="Takami H."/>
        </authorList>
    </citation>
    <scope>NUCLEOTIDE SEQUENCE</scope>
    <source>
        <strain evidence="2">Expedition CK06-06</strain>
    </source>
</reference>